<evidence type="ECO:0000313" key="1">
    <source>
        <dbReference type="EMBL" id="AAV91121.1"/>
    </source>
</evidence>
<protein>
    <submittedName>
        <fullName evidence="1">Uncharacterized protein</fullName>
    </submittedName>
</protein>
<organism evidence="1 2">
    <name type="scientific">Grouper iridovirus</name>
    <dbReference type="NCBI Taxonomy" id="127569"/>
    <lineage>
        <taxon>Viruses</taxon>
        <taxon>Varidnaviria</taxon>
        <taxon>Bamfordvirae</taxon>
        <taxon>Nucleocytoviricota</taxon>
        <taxon>Megaviricetes</taxon>
        <taxon>Pimascovirales</taxon>
        <taxon>Pimascovirales incertae sedis</taxon>
        <taxon>Iridoviridae</taxon>
        <taxon>Alphairidovirinae</taxon>
        <taxon>Ranavirus</taxon>
        <taxon>Ranavirus epinephelus1</taxon>
        <taxon>Singapore grouper iridovirus</taxon>
    </lineage>
</organism>
<reference evidence="1 2" key="1">
    <citation type="journal article" date="2005" name="J. Virol.">
        <title>Complete genome sequence of the grouper iridovirus and comparison of genomic organization with those of other iridoviruses.</title>
        <authorList>
            <person name="Tsai C.T."/>
            <person name="Ting J.W."/>
            <person name="Wu M.H."/>
            <person name="Wu M.F."/>
            <person name="Guo I.C."/>
            <person name="Chang C.Y."/>
        </authorList>
    </citation>
    <scope>NUCLEOTIDE SEQUENCE [LARGE SCALE GENOMIC DNA]</scope>
</reference>
<accession>Q5GAC2</accession>
<sequence length="365" mass="41746">MHSHEWIISRLKAHPKGGVLQHALTAQLLREIKRHLIPRHKDSLIVTTEAGKKTHWEEYDNVYLVDEINCLSTDKIPAFEIAWIDSPDISWFSDAFKQRCRDPEITVWWHAVTRDLIVAQDVLKSVLQRGRYIPLVKLEDCVDKVVEYEITKEEKFLYAVTSLNHDSPIRHDTDEPFLWPELAYSVATEGETSTRSVCQMLIDSSTPKNLASVSATDIAHVNAVAKWCGLDKTLDLKNALFDKYKPAHSLVTAIKKTIDESCNSVFVVTQTLDQQRYLSQKIASSHITHLSSVARGAGLAKGIAIAAGEPSECCYPKTLKRIMKHPRRPKIIVFKPKDYEYAEMVKNYLYSVVGRDHKYRMWCKE</sequence>
<name>Q5GAC2_9VIRU</name>
<evidence type="ECO:0000313" key="2">
    <source>
        <dbReference type="Proteomes" id="UP000102282"/>
    </source>
</evidence>
<dbReference type="Proteomes" id="UP000102282">
    <property type="component" value="Genome"/>
</dbReference>
<gene>
    <name evidence="1" type="ORF">GIV94</name>
</gene>
<dbReference type="EMBL" id="AY666015">
    <property type="protein sequence ID" value="AAV91121.1"/>
    <property type="molecule type" value="Genomic_DNA"/>
</dbReference>
<proteinExistence type="predicted"/>